<proteinExistence type="predicted"/>
<dbReference type="InterPro" id="IPR000182">
    <property type="entry name" value="GNAT_dom"/>
</dbReference>
<feature type="domain" description="N-acetyltransferase" evidence="2">
    <location>
        <begin position="5"/>
        <end position="171"/>
    </location>
</feature>
<gene>
    <name evidence="3" type="ORF">A4D02_16015</name>
</gene>
<dbReference type="CDD" id="cd04301">
    <property type="entry name" value="NAT_SF"/>
    <property type="match status" value="1"/>
</dbReference>
<dbReference type="PROSITE" id="PS51186">
    <property type="entry name" value="GNAT"/>
    <property type="match status" value="1"/>
</dbReference>
<evidence type="ECO:0000256" key="1">
    <source>
        <dbReference type="ARBA" id="ARBA00022679"/>
    </source>
</evidence>
<dbReference type="PANTHER" id="PTHR13947:SF37">
    <property type="entry name" value="LD18367P"/>
    <property type="match status" value="1"/>
</dbReference>
<dbReference type="PANTHER" id="PTHR13947">
    <property type="entry name" value="GNAT FAMILY N-ACETYLTRANSFERASE"/>
    <property type="match status" value="1"/>
</dbReference>
<keyword evidence="4" id="KW-1185">Reference proteome</keyword>
<dbReference type="InterPro" id="IPR016181">
    <property type="entry name" value="Acyl_CoA_acyltransferase"/>
</dbReference>
<name>A0ABX3NNE9_9BACT</name>
<reference evidence="3 4" key="1">
    <citation type="submission" date="2016-04" db="EMBL/GenBank/DDBJ databases">
        <authorList>
            <person name="Chen L."/>
            <person name="Zhuang W."/>
            <person name="Wang G."/>
        </authorList>
    </citation>
    <scope>NUCLEOTIDE SEQUENCE [LARGE SCALE GENOMIC DNA]</scope>
    <source>
        <strain evidence="4">GR20</strain>
    </source>
</reference>
<organism evidence="3 4">
    <name type="scientific">Niastella koreensis</name>
    <dbReference type="NCBI Taxonomy" id="354356"/>
    <lineage>
        <taxon>Bacteria</taxon>
        <taxon>Pseudomonadati</taxon>
        <taxon>Bacteroidota</taxon>
        <taxon>Chitinophagia</taxon>
        <taxon>Chitinophagales</taxon>
        <taxon>Chitinophagaceae</taxon>
        <taxon>Niastella</taxon>
    </lineage>
</organism>
<dbReference type="EMBL" id="LWBO01000077">
    <property type="protein sequence ID" value="OQP40420.1"/>
    <property type="molecule type" value="Genomic_DNA"/>
</dbReference>
<sequence length="171" mass="19358">MYKKYHIQTVTEEDIPAITKLVNSAYQGEPGSKSWTSEGNIVAGQRTTEDIVRSLVQQPDITMLQCIDEQQTIVGCVLLEKKENTLYLGMLSVEPQLQASGIGKLLVEEGESFARDHGYDTVTITVIDIRHELIDWYKRKGYRPTGNRQPFSNHSSKALASFSFMEMKKEL</sequence>
<dbReference type="Gene3D" id="3.40.630.30">
    <property type="match status" value="1"/>
</dbReference>
<dbReference type="Pfam" id="PF00583">
    <property type="entry name" value="Acetyltransf_1"/>
    <property type="match status" value="1"/>
</dbReference>
<dbReference type="Proteomes" id="UP000192277">
    <property type="component" value="Unassembled WGS sequence"/>
</dbReference>
<protein>
    <recommendedName>
        <fullName evidence="2">N-acetyltransferase domain-containing protein</fullName>
    </recommendedName>
</protein>
<accession>A0ABX3NNE9</accession>
<evidence type="ECO:0000313" key="4">
    <source>
        <dbReference type="Proteomes" id="UP000192277"/>
    </source>
</evidence>
<dbReference type="SUPFAM" id="SSF55729">
    <property type="entry name" value="Acyl-CoA N-acyltransferases (Nat)"/>
    <property type="match status" value="1"/>
</dbReference>
<keyword evidence="1" id="KW-0808">Transferase</keyword>
<dbReference type="InterPro" id="IPR050769">
    <property type="entry name" value="NAT_camello-type"/>
</dbReference>
<evidence type="ECO:0000313" key="3">
    <source>
        <dbReference type="EMBL" id="OQP40420.1"/>
    </source>
</evidence>
<comment type="caution">
    <text evidence="3">The sequence shown here is derived from an EMBL/GenBank/DDBJ whole genome shotgun (WGS) entry which is preliminary data.</text>
</comment>
<evidence type="ECO:0000259" key="2">
    <source>
        <dbReference type="PROSITE" id="PS51186"/>
    </source>
</evidence>